<dbReference type="OrthoDB" id="442863at2759"/>
<dbReference type="PANTHER" id="PTHR22731:SF3">
    <property type="entry name" value="RIBONUCLEASES P_MRP PROTEIN SUBUNIT POP1"/>
    <property type="match status" value="1"/>
</dbReference>
<evidence type="ECO:0000259" key="1">
    <source>
        <dbReference type="Pfam" id="PF08170"/>
    </source>
</evidence>
<dbReference type="GO" id="GO:0005655">
    <property type="term" value="C:nucleolar ribonuclease P complex"/>
    <property type="evidence" value="ECO:0007669"/>
    <property type="project" value="InterPro"/>
</dbReference>
<dbReference type="EMBL" id="KK112762">
    <property type="protein sequence ID" value="KFM58486.1"/>
    <property type="molecule type" value="Genomic_DNA"/>
</dbReference>
<dbReference type="STRING" id="407821.A0A087T047"/>
<dbReference type="InterPro" id="IPR039182">
    <property type="entry name" value="Pop1"/>
</dbReference>
<dbReference type="GO" id="GO:0000172">
    <property type="term" value="C:ribonuclease MRP complex"/>
    <property type="evidence" value="ECO:0007669"/>
    <property type="project" value="InterPro"/>
</dbReference>
<feature type="domain" description="POP1 C-terminal" evidence="2">
    <location>
        <begin position="416"/>
        <end position="567"/>
    </location>
</feature>
<accession>A0A087T047</accession>
<evidence type="ECO:0000259" key="2">
    <source>
        <dbReference type="Pfam" id="PF22770"/>
    </source>
</evidence>
<dbReference type="AlphaFoldDB" id="A0A087T047"/>
<organism evidence="3 4">
    <name type="scientific">Stegodyphus mimosarum</name>
    <name type="common">African social velvet spider</name>
    <dbReference type="NCBI Taxonomy" id="407821"/>
    <lineage>
        <taxon>Eukaryota</taxon>
        <taxon>Metazoa</taxon>
        <taxon>Ecdysozoa</taxon>
        <taxon>Arthropoda</taxon>
        <taxon>Chelicerata</taxon>
        <taxon>Arachnida</taxon>
        <taxon>Araneae</taxon>
        <taxon>Araneomorphae</taxon>
        <taxon>Entelegynae</taxon>
        <taxon>Eresoidea</taxon>
        <taxon>Eresidae</taxon>
        <taxon>Stegodyphus</taxon>
    </lineage>
</organism>
<dbReference type="Pfam" id="PF08170">
    <property type="entry name" value="POPLD"/>
    <property type="match status" value="1"/>
</dbReference>
<dbReference type="Pfam" id="PF22770">
    <property type="entry name" value="POP1_C"/>
    <property type="match status" value="1"/>
</dbReference>
<gene>
    <name evidence="3" type="ORF">X975_21553</name>
</gene>
<sequence length="568" mass="64983">MSEEKRDIPFASKVNYEKIKLKFKKEQFYMSANTSNKVKMVLLKDTLVRYRIIGPMAQSIIINLLKVADVYMTSPYRNAENNENYSSCEEVSSSNDSDKSLFWWQTYYSSENLQSLHMKKKCLMEKLKHQITYVIPPRTVMGFTVRDPRINLSSKKFDLNHSSEATTDYNIQELDELFTPDIASSALWDEDIRHEVTATQISENDLNKEKQKCIVPNATFNLGEKESRIPIIMTQQPGHNGFGFGWDIILPQGWGMAFWMPLILNRARAAGLRDMSTINIESGQPSFPDSFPDSKSGSLFEEEIRKKCLIELYKLPKSKRPSFNKLGINTPFFLPYVTLVNDWEEKYIKKNASLKDSSLIQDTQKEIFVLRNSKLIGYLKNVCVNCNAKKQMKNLMDNFNIIVDFTLNPQNCLTRSLITVRVKCVYRGVPSKHSGIYLCDDLDIRLLKENQKYCGPVEPNCALNASNSENVEVHPSKEQISSKNENKKFHLERPEVNSVIFSCSRQKIGYISEGGFSNLSGSGCGIGHCSLIGLLSVLESCLIAKLRPTVLIREQHSFQYRMAFIDIM</sequence>
<evidence type="ECO:0000313" key="4">
    <source>
        <dbReference type="Proteomes" id="UP000054359"/>
    </source>
</evidence>
<dbReference type="PANTHER" id="PTHR22731">
    <property type="entry name" value="RIBONUCLEASES P/MRP PROTEIN SUBUNIT POP1"/>
    <property type="match status" value="1"/>
</dbReference>
<dbReference type="InterPro" id="IPR055079">
    <property type="entry name" value="POP1_C"/>
</dbReference>
<dbReference type="InterPro" id="IPR012590">
    <property type="entry name" value="POPLD_dom"/>
</dbReference>
<protein>
    <submittedName>
        <fullName evidence="3">Ribonucleases P/MRP protein subunit POP1</fullName>
    </submittedName>
</protein>
<feature type="domain" description="POPLD" evidence="1">
    <location>
        <begin position="245"/>
        <end position="334"/>
    </location>
</feature>
<feature type="non-terminal residue" evidence="3">
    <location>
        <position position="568"/>
    </location>
</feature>
<proteinExistence type="predicted"/>
<dbReference type="GO" id="GO:0001682">
    <property type="term" value="P:tRNA 5'-leader removal"/>
    <property type="evidence" value="ECO:0007669"/>
    <property type="project" value="InterPro"/>
</dbReference>
<name>A0A087T047_STEMI</name>
<evidence type="ECO:0000313" key="3">
    <source>
        <dbReference type="EMBL" id="KFM58486.1"/>
    </source>
</evidence>
<reference evidence="3 4" key="1">
    <citation type="submission" date="2013-11" db="EMBL/GenBank/DDBJ databases">
        <title>Genome sequencing of Stegodyphus mimosarum.</title>
        <authorList>
            <person name="Bechsgaard J."/>
        </authorList>
    </citation>
    <scope>NUCLEOTIDE SEQUENCE [LARGE SCALE GENOMIC DNA]</scope>
</reference>
<dbReference type="Proteomes" id="UP000054359">
    <property type="component" value="Unassembled WGS sequence"/>
</dbReference>
<keyword evidence="4" id="KW-1185">Reference proteome</keyword>